<dbReference type="PROSITE" id="PS50010">
    <property type="entry name" value="DH_2"/>
    <property type="match status" value="1"/>
</dbReference>
<feature type="compositionally biased region" description="Polar residues" evidence="12">
    <location>
        <begin position="848"/>
        <end position="857"/>
    </location>
</feature>
<dbReference type="PANTHER" id="PTHR45872:SF2">
    <property type="entry name" value="RHO GUANINE NUCLEOTIDE EXCHANGE FACTOR 2, ISOFORM D"/>
    <property type="match status" value="1"/>
</dbReference>
<evidence type="ECO:0000256" key="2">
    <source>
        <dbReference type="ARBA" id="ARBA00004496"/>
    </source>
</evidence>
<dbReference type="InterPro" id="IPR016137">
    <property type="entry name" value="RGS"/>
</dbReference>
<evidence type="ECO:0000256" key="8">
    <source>
        <dbReference type="ARBA" id="ARBA00022833"/>
    </source>
</evidence>
<keyword evidence="6" id="KW-0344">Guanine-nucleotide releasing factor</keyword>
<dbReference type="PANTHER" id="PTHR45872">
    <property type="entry name" value="RHO GUANINE NUCLEOTIDE EXCHANGE FACTOR 2, ISOFORM D"/>
    <property type="match status" value="1"/>
</dbReference>
<feature type="compositionally biased region" description="Polar residues" evidence="12">
    <location>
        <begin position="158"/>
        <end position="173"/>
    </location>
</feature>
<dbReference type="Pfam" id="PF00595">
    <property type="entry name" value="PDZ"/>
    <property type="match status" value="1"/>
</dbReference>
<feature type="compositionally biased region" description="Pro residues" evidence="12">
    <location>
        <begin position="307"/>
        <end position="316"/>
    </location>
</feature>
<feature type="compositionally biased region" description="Basic and acidic residues" evidence="12">
    <location>
        <begin position="805"/>
        <end position="825"/>
    </location>
</feature>
<evidence type="ECO:0000313" key="19">
    <source>
        <dbReference type="Proteomes" id="UP000019118"/>
    </source>
</evidence>
<dbReference type="GO" id="GO:0005085">
    <property type="term" value="F:guanyl-nucleotide exchange factor activity"/>
    <property type="evidence" value="ECO:0007669"/>
    <property type="project" value="UniProtKB-KW"/>
</dbReference>
<dbReference type="EnsemblMetazoa" id="XM_019899941.1">
    <property type="protein sequence ID" value="XP_019755500.1"/>
    <property type="gene ID" value="LOC109534322"/>
</dbReference>
<keyword evidence="7" id="KW-0479">Metal-binding</keyword>
<dbReference type="PROSITE" id="PS00479">
    <property type="entry name" value="ZF_DAG_PE_1"/>
    <property type="match status" value="1"/>
</dbReference>
<dbReference type="InterPro" id="IPR036305">
    <property type="entry name" value="RGS_sf"/>
</dbReference>
<evidence type="ECO:0000256" key="1">
    <source>
        <dbReference type="ARBA" id="ARBA00004370"/>
    </source>
</evidence>
<keyword evidence="19" id="KW-1185">Reference proteome</keyword>
<feature type="region of interest" description="Disordered" evidence="12">
    <location>
        <begin position="790"/>
        <end position="960"/>
    </location>
</feature>
<dbReference type="GO" id="GO:0046872">
    <property type="term" value="F:metal ion binding"/>
    <property type="evidence" value="ECO:0007669"/>
    <property type="project" value="UniProtKB-KW"/>
</dbReference>
<feature type="region of interest" description="Disordered" evidence="12">
    <location>
        <begin position="1343"/>
        <end position="1425"/>
    </location>
</feature>
<reference evidence="19" key="1">
    <citation type="journal article" date="2013" name="Genome Biol.">
        <title>Draft genome of the mountain pine beetle, Dendroctonus ponderosae Hopkins, a major forest pest.</title>
        <authorList>
            <person name="Keeling C.I."/>
            <person name="Yuen M.M."/>
            <person name="Liao N.Y."/>
            <person name="Docking T.R."/>
            <person name="Chan S.K."/>
            <person name="Taylor G.A."/>
            <person name="Palmquist D.L."/>
            <person name="Jackman S.D."/>
            <person name="Nguyen A."/>
            <person name="Li M."/>
            <person name="Henderson H."/>
            <person name="Janes J.K."/>
            <person name="Zhao Y."/>
            <person name="Pandoh P."/>
            <person name="Moore R."/>
            <person name="Sperling F.A."/>
            <person name="Huber D.P."/>
            <person name="Birol I."/>
            <person name="Jones S.J."/>
            <person name="Bohlmann J."/>
        </authorList>
    </citation>
    <scope>NUCLEOTIDE SEQUENCE</scope>
</reference>
<feature type="compositionally biased region" description="Basic and acidic residues" evidence="12">
    <location>
        <begin position="179"/>
        <end position="188"/>
    </location>
</feature>
<feature type="domain" description="PH" evidence="13">
    <location>
        <begin position="1221"/>
        <end position="1331"/>
    </location>
</feature>
<evidence type="ECO:0000256" key="3">
    <source>
        <dbReference type="ARBA" id="ARBA00022468"/>
    </source>
</evidence>
<evidence type="ECO:0000259" key="15">
    <source>
        <dbReference type="PROSITE" id="PS50081"/>
    </source>
</evidence>
<feature type="domain" description="PDZ" evidence="16">
    <location>
        <begin position="77"/>
        <end position="154"/>
    </location>
</feature>
<dbReference type="InterPro" id="IPR035899">
    <property type="entry name" value="DBL_dom_sf"/>
</dbReference>
<dbReference type="Gene3D" id="1.10.167.10">
    <property type="entry name" value="Regulator of G-protein Signalling 4, domain 2"/>
    <property type="match status" value="1"/>
</dbReference>
<dbReference type="GO" id="GO:0001664">
    <property type="term" value="F:G protein-coupled receptor binding"/>
    <property type="evidence" value="ECO:0007669"/>
    <property type="project" value="TreeGrafter"/>
</dbReference>
<name>A0AAR5P331_DENPD</name>
<dbReference type="InterPro" id="IPR015212">
    <property type="entry name" value="RGS-like_dom"/>
</dbReference>
<feature type="compositionally biased region" description="Polar residues" evidence="12">
    <location>
        <begin position="1343"/>
        <end position="1355"/>
    </location>
</feature>
<sequence>MWSSLGTQESIARCFCWNFLPGVPEYLVFGVYKFQVGSWASGNGSPGSWTSPLSSPVGMGRPPSLMDHPHSLPNAVRVVVTRDAGGYGMKVSGDNPVYVQSVKDGGPAEKAGLHAGDKIIQVNGTNVTHSTHTEVVGLIKAHAQVVLTVQPRMPLVRSPSTRPASLPSSTKITAPQPVDNEKQHQLQQEKEQYYRLMIEKEQHHLDKLRSEVGSNEKRYIELAKAEKNLRCLQDNLTRTLTEQLSPESQSNRPISSPSNLGSPIKRSESDDPPPIPKRYKHHDINSLFLSNEINSNSPKRENVSGDVPPPLPPRTYPPYNTHTDDASAANSIDKQMSYPLVATCTSLHSDYLSQGGKHHRTKSNPDCLTNDGSGEQRHPATPPGTPPPPYPSPDSARRFHMLGGDSFDGSFSFPNNDAFAQERSVSQNSHARPTNSRTAQQAIISMEDDDISDLEIDQVEDHGYFKSLSRLWEHLPHLAVFMNYILSNSDPNSLLFYLLTDLYKEGNAKEMRKWAFEIHSCFLVPGAPLRLNNVDENIAREIDDNLTKQYDKEEIMRKIFWKARQRAKEELTRQLADFQQKRTAGLGTMYGPTDQELMDHYNDKAKETKLYESLLLPKVDPYLEDMEKFEPQKYYMGAALFTILTRVFRVRPQNFDLDKVPTFVNKERSFKAKLIGKYSRKSSRHLSHQFVDQQYFTVMACNLCHQIIYGISPQGYQCTACLINLHRSCVKLYDDSCPGPIRGKERGIRKLIGMRHDMSEQIRHRKASQLTQMEREKRQMEEKDCINEIIETGESKVSQPVSRTGSDRRPDAVREEGARPAEDSNSHQQADGSLNHTETSVEKKESMSQDNSASSQAGAKRRAGGHINRSESVKEQSEKIRKQQRRNISDPSHSTNTSSYDVENERQADLSKNTDSGSSSNSSISAVNGRLSESPSNSMDVHQATVRTQSDSDSDMDGEADPLNWQELVTDEELKKLNTSEKKRQEVINEIFLTEASHVRMLKVLYKLFYKKLVSSQILKPDEINLIFPNIKELLDVHTEINKELRRKRKEDPLVRQIGDTLLATFTGPQGEQLQKAAASFCERQQLALELIKKRRERDNKFDSLLCECEKKRQCRRLELQSIVPYEMQRITRYPLLLERLVESVEAAEKTCSEYKDELVKLREAHLHSKAILGFVDEAAKLAHNRHRLEEIQRHLDVSNFKNSDHPIVNDFRNIDLTRYKLILEGGLQLRRPNKANVHVHVLLMEEMVVIFQKESEKFILKFFQSGSSTPMAPLSPIIKMNTLLARENAVCKNALFLVNTSTTSSQMYDLQAEDESKRETWLKHFTDAAAAYNRREDKITRTTGSISITQPVTDSDSESILREASREPEPVVESADRLSSSFTTAEKEDANQPAETAAGEDDAVSVEDPQAGGDHTPDVTSGGGGIHVTTKVSAEEWPLIQPSQVSVAVPPVHTAESKLTPLEQIRRKDALVKQTLAEKDDLVADLLAIPREDFQHIADMASTASSNADSHSLDITDRLLATVFQVDILQRAVNDALNITEGDVIAARGGKVPICASQEGATETRSVIPSVPAGLVGEIAASLSSQLTTLLSEIKHVEEDRDRLRKELHKIREQLHEEHHLHSPVPFEDALDPDESAQEIFCEAISDDPN</sequence>
<dbReference type="Gene3D" id="1.20.900.10">
    <property type="entry name" value="Dbl homology (DH) domain"/>
    <property type="match status" value="1"/>
</dbReference>
<evidence type="ECO:0000256" key="5">
    <source>
        <dbReference type="ARBA" id="ARBA00022553"/>
    </source>
</evidence>
<dbReference type="Pfam" id="PF00621">
    <property type="entry name" value="RhoGEF"/>
    <property type="match status" value="1"/>
</dbReference>
<evidence type="ECO:0000256" key="6">
    <source>
        <dbReference type="ARBA" id="ARBA00022658"/>
    </source>
</evidence>
<dbReference type="InterPro" id="IPR001849">
    <property type="entry name" value="PH_domain"/>
</dbReference>
<evidence type="ECO:0000256" key="10">
    <source>
        <dbReference type="ARBA" id="ARBA00023136"/>
    </source>
</evidence>
<dbReference type="Pfam" id="PF17838">
    <property type="entry name" value="PH_16"/>
    <property type="match status" value="1"/>
</dbReference>
<dbReference type="InterPro" id="IPR041020">
    <property type="entry name" value="PH_16"/>
</dbReference>
<evidence type="ECO:0000256" key="12">
    <source>
        <dbReference type="SAM" id="MobiDB-lite"/>
    </source>
</evidence>
<evidence type="ECO:0000256" key="4">
    <source>
        <dbReference type="ARBA" id="ARBA00022490"/>
    </source>
</evidence>
<dbReference type="SMART" id="SM00109">
    <property type="entry name" value="C1"/>
    <property type="match status" value="1"/>
</dbReference>
<evidence type="ECO:0000256" key="9">
    <source>
        <dbReference type="ARBA" id="ARBA00023054"/>
    </source>
</evidence>
<feature type="compositionally biased region" description="Polar residues" evidence="12">
    <location>
        <begin position="826"/>
        <end position="838"/>
    </location>
</feature>
<dbReference type="SUPFAM" id="SSF50729">
    <property type="entry name" value="PH domain-like"/>
    <property type="match status" value="1"/>
</dbReference>
<protein>
    <recommendedName>
        <fullName evidence="20">Rho guanine nucleotide exchange factor 11</fullName>
    </recommendedName>
</protein>
<dbReference type="InterPro" id="IPR044926">
    <property type="entry name" value="RGS_subdomain_2"/>
</dbReference>
<dbReference type="Proteomes" id="UP000019118">
    <property type="component" value="Unassembled WGS sequence"/>
</dbReference>
<feature type="compositionally biased region" description="Pro residues" evidence="12">
    <location>
        <begin position="380"/>
        <end position="392"/>
    </location>
</feature>
<dbReference type="CDD" id="cd00160">
    <property type="entry name" value="RhoGEF"/>
    <property type="match status" value="1"/>
</dbReference>
<evidence type="ECO:0008006" key="20">
    <source>
        <dbReference type="Google" id="ProtNLM"/>
    </source>
</evidence>
<comment type="subcellular location">
    <subcellularLocation>
        <location evidence="2">Cytoplasm</location>
    </subcellularLocation>
    <subcellularLocation>
        <location evidence="1">Membrane</location>
    </subcellularLocation>
</comment>
<accession>A0AAR5P331</accession>
<dbReference type="PROSITE" id="PS50106">
    <property type="entry name" value="PDZ"/>
    <property type="match status" value="1"/>
</dbReference>
<keyword evidence="8" id="KW-0862">Zinc</keyword>
<feature type="coiled-coil region" evidence="11">
    <location>
        <begin position="1581"/>
        <end position="1622"/>
    </location>
</feature>
<feature type="compositionally biased region" description="Low complexity" evidence="12">
    <location>
        <begin position="911"/>
        <end position="928"/>
    </location>
</feature>
<evidence type="ECO:0000259" key="17">
    <source>
        <dbReference type="PROSITE" id="PS50132"/>
    </source>
</evidence>
<dbReference type="Gene3D" id="2.30.42.10">
    <property type="match status" value="1"/>
</dbReference>
<dbReference type="PROSITE" id="PS50132">
    <property type="entry name" value="RGS"/>
    <property type="match status" value="1"/>
</dbReference>
<feature type="compositionally biased region" description="Polar residues" evidence="12">
    <location>
        <begin position="931"/>
        <end position="951"/>
    </location>
</feature>
<dbReference type="SUPFAM" id="SSF48065">
    <property type="entry name" value="DBL homology domain (DH-domain)"/>
    <property type="match status" value="1"/>
</dbReference>
<dbReference type="GO" id="GO:0016020">
    <property type="term" value="C:membrane"/>
    <property type="evidence" value="ECO:0007669"/>
    <property type="project" value="UniProtKB-SubCell"/>
</dbReference>
<dbReference type="SMART" id="SM00228">
    <property type="entry name" value="PDZ"/>
    <property type="match status" value="1"/>
</dbReference>
<dbReference type="PROSITE" id="PS50003">
    <property type="entry name" value="PH_DOMAIN"/>
    <property type="match status" value="1"/>
</dbReference>
<dbReference type="SUPFAM" id="SSF48097">
    <property type="entry name" value="Regulator of G-protein signaling, RGS"/>
    <property type="match status" value="1"/>
</dbReference>
<evidence type="ECO:0000256" key="7">
    <source>
        <dbReference type="ARBA" id="ARBA00022723"/>
    </source>
</evidence>
<dbReference type="Gene3D" id="3.30.60.20">
    <property type="match status" value="1"/>
</dbReference>
<feature type="region of interest" description="Disordered" evidence="12">
    <location>
        <begin position="292"/>
        <end position="326"/>
    </location>
</feature>
<organism evidence="18 19">
    <name type="scientific">Dendroctonus ponderosae</name>
    <name type="common">Mountain pine beetle</name>
    <dbReference type="NCBI Taxonomy" id="77166"/>
    <lineage>
        <taxon>Eukaryota</taxon>
        <taxon>Metazoa</taxon>
        <taxon>Ecdysozoa</taxon>
        <taxon>Arthropoda</taxon>
        <taxon>Hexapoda</taxon>
        <taxon>Insecta</taxon>
        <taxon>Pterygota</taxon>
        <taxon>Neoptera</taxon>
        <taxon>Endopterygota</taxon>
        <taxon>Coleoptera</taxon>
        <taxon>Polyphaga</taxon>
        <taxon>Cucujiformia</taxon>
        <taxon>Curculionidae</taxon>
        <taxon>Scolytinae</taxon>
        <taxon>Dendroctonus</taxon>
    </lineage>
</organism>
<feature type="domain" description="DH" evidence="14">
    <location>
        <begin position="983"/>
        <end position="1179"/>
    </location>
</feature>
<feature type="domain" description="RGS" evidence="17">
    <location>
        <begin position="467"/>
        <end position="560"/>
    </location>
</feature>
<dbReference type="PROSITE" id="PS50081">
    <property type="entry name" value="ZF_DAG_PE_2"/>
    <property type="match status" value="1"/>
</dbReference>
<feature type="compositionally biased region" description="Polar residues" evidence="12">
    <location>
        <begin position="889"/>
        <end position="901"/>
    </location>
</feature>
<feature type="coiled-coil region" evidence="11">
    <location>
        <begin position="215"/>
        <end position="242"/>
    </location>
</feature>
<dbReference type="Pfam" id="PF00130">
    <property type="entry name" value="C1_1"/>
    <property type="match status" value="1"/>
</dbReference>
<dbReference type="GO" id="GO:0005096">
    <property type="term" value="F:GTPase activator activity"/>
    <property type="evidence" value="ECO:0007669"/>
    <property type="project" value="UniProtKB-KW"/>
</dbReference>
<dbReference type="InterPro" id="IPR036034">
    <property type="entry name" value="PDZ_sf"/>
</dbReference>
<feature type="compositionally biased region" description="Basic and acidic residues" evidence="12">
    <location>
        <begin position="1360"/>
        <end position="1370"/>
    </location>
</feature>
<feature type="region of interest" description="Disordered" evidence="12">
    <location>
        <begin position="352"/>
        <end position="401"/>
    </location>
</feature>
<proteinExistence type="predicted"/>
<feature type="coiled-coil region" evidence="11">
    <location>
        <begin position="1138"/>
        <end position="1165"/>
    </location>
</feature>
<reference evidence="18" key="2">
    <citation type="submission" date="2024-08" db="UniProtKB">
        <authorList>
            <consortium name="EnsemblMetazoa"/>
        </authorList>
    </citation>
    <scope>IDENTIFICATION</scope>
</reference>
<dbReference type="Pfam" id="PF09128">
    <property type="entry name" value="RGS-like"/>
    <property type="match status" value="1"/>
</dbReference>
<feature type="compositionally biased region" description="Polar residues" evidence="12">
    <location>
        <begin position="795"/>
        <end position="804"/>
    </location>
</feature>
<evidence type="ECO:0000259" key="16">
    <source>
        <dbReference type="PROSITE" id="PS50106"/>
    </source>
</evidence>
<dbReference type="Gene3D" id="2.30.29.30">
    <property type="entry name" value="Pleckstrin-homology domain (PH domain)/Phosphotyrosine-binding domain (PTB)"/>
    <property type="match status" value="1"/>
</dbReference>
<feature type="region of interest" description="Disordered" evidence="12">
    <location>
        <begin position="242"/>
        <end position="280"/>
    </location>
</feature>
<keyword evidence="3" id="KW-0343">GTPase activation</keyword>
<dbReference type="CDD" id="cd13329">
    <property type="entry name" value="PH_RhoGEF"/>
    <property type="match status" value="1"/>
</dbReference>
<feature type="region of interest" description="Disordered" evidence="12">
    <location>
        <begin position="156"/>
        <end position="188"/>
    </location>
</feature>
<dbReference type="InterPro" id="IPR001478">
    <property type="entry name" value="PDZ"/>
</dbReference>
<dbReference type="GO" id="GO:0007186">
    <property type="term" value="P:G protein-coupled receptor signaling pathway"/>
    <property type="evidence" value="ECO:0007669"/>
    <property type="project" value="TreeGrafter"/>
</dbReference>
<feature type="compositionally biased region" description="Polar residues" evidence="12">
    <location>
        <begin position="242"/>
        <end position="261"/>
    </location>
</feature>
<dbReference type="InterPro" id="IPR002219">
    <property type="entry name" value="PKC_DAG/PE"/>
</dbReference>
<feature type="compositionally biased region" description="Polar residues" evidence="12">
    <location>
        <begin position="364"/>
        <end position="373"/>
    </location>
</feature>
<dbReference type="InterPro" id="IPR000219">
    <property type="entry name" value="DH_dom"/>
</dbReference>
<dbReference type="InterPro" id="IPR011993">
    <property type="entry name" value="PH-like_dom_sf"/>
</dbReference>
<feature type="domain" description="Phorbol-ester/DAG-type" evidence="15">
    <location>
        <begin position="687"/>
        <end position="737"/>
    </location>
</feature>
<evidence type="ECO:0000313" key="18">
    <source>
        <dbReference type="EnsemblMetazoa" id="XP_019755500.1"/>
    </source>
</evidence>
<evidence type="ECO:0000259" key="13">
    <source>
        <dbReference type="PROSITE" id="PS50003"/>
    </source>
</evidence>
<evidence type="ECO:0000259" key="14">
    <source>
        <dbReference type="PROSITE" id="PS50010"/>
    </source>
</evidence>
<dbReference type="InterPro" id="IPR046349">
    <property type="entry name" value="C1-like_sf"/>
</dbReference>
<dbReference type="GO" id="GO:0005737">
    <property type="term" value="C:cytoplasm"/>
    <property type="evidence" value="ECO:0007669"/>
    <property type="project" value="UniProtKB-SubCell"/>
</dbReference>
<keyword evidence="9 11" id="KW-0175">Coiled coil</keyword>
<evidence type="ECO:0000256" key="11">
    <source>
        <dbReference type="SAM" id="Coils"/>
    </source>
</evidence>
<dbReference type="SUPFAM" id="SSF50156">
    <property type="entry name" value="PDZ domain-like"/>
    <property type="match status" value="1"/>
</dbReference>
<keyword evidence="4" id="KW-0963">Cytoplasm</keyword>
<dbReference type="SUPFAM" id="SSF57889">
    <property type="entry name" value="Cysteine-rich domain"/>
    <property type="match status" value="1"/>
</dbReference>
<feature type="compositionally biased region" description="Basic and acidic residues" evidence="12">
    <location>
        <begin position="868"/>
        <end position="881"/>
    </location>
</feature>
<keyword evidence="10" id="KW-0472">Membrane</keyword>
<keyword evidence="5" id="KW-0597">Phosphoprotein</keyword>
<dbReference type="SMART" id="SM00325">
    <property type="entry name" value="RhoGEF"/>
    <property type="match status" value="1"/>
</dbReference>